<evidence type="ECO:0000259" key="1">
    <source>
        <dbReference type="Pfam" id="PF04321"/>
    </source>
</evidence>
<dbReference type="Proteomes" id="UP001056012">
    <property type="component" value="Chromosome 1"/>
</dbReference>
<feature type="domain" description="RmlD-like substrate binding" evidence="1">
    <location>
        <begin position="6"/>
        <end position="316"/>
    </location>
</feature>
<gene>
    <name evidence="2" type="ORF">yc1106_00126</name>
</gene>
<name>A0A9Q8YZ89_CURCL</name>
<dbReference type="Pfam" id="PF04321">
    <property type="entry name" value="RmlD_sub_bind"/>
    <property type="match status" value="1"/>
</dbReference>
<dbReference type="PANTHER" id="PTHR10491">
    <property type="entry name" value="DTDP-4-DEHYDRORHAMNOSE REDUCTASE"/>
    <property type="match status" value="1"/>
</dbReference>
<organism evidence="2 3">
    <name type="scientific">Curvularia clavata</name>
    <dbReference type="NCBI Taxonomy" id="95742"/>
    <lineage>
        <taxon>Eukaryota</taxon>
        <taxon>Fungi</taxon>
        <taxon>Dikarya</taxon>
        <taxon>Ascomycota</taxon>
        <taxon>Pezizomycotina</taxon>
        <taxon>Dothideomycetes</taxon>
        <taxon>Pleosporomycetidae</taxon>
        <taxon>Pleosporales</taxon>
        <taxon>Pleosporineae</taxon>
        <taxon>Pleosporaceae</taxon>
        <taxon>Curvularia</taxon>
    </lineage>
</organism>
<dbReference type="GO" id="GO:0006556">
    <property type="term" value="P:S-adenosylmethionine biosynthetic process"/>
    <property type="evidence" value="ECO:0007669"/>
    <property type="project" value="TreeGrafter"/>
</dbReference>
<dbReference type="InterPro" id="IPR036291">
    <property type="entry name" value="NAD(P)-bd_dom_sf"/>
</dbReference>
<dbReference type="VEuPathDB" id="FungiDB:yc1106_00126"/>
<dbReference type="EMBL" id="CP089274">
    <property type="protein sequence ID" value="USP72852.1"/>
    <property type="molecule type" value="Genomic_DNA"/>
</dbReference>
<proteinExistence type="predicted"/>
<dbReference type="OrthoDB" id="6235964at2759"/>
<dbReference type="InterPro" id="IPR005913">
    <property type="entry name" value="dTDP_dehydrorham_reduct"/>
</dbReference>
<dbReference type="CDD" id="cd05254">
    <property type="entry name" value="dTDP_HR_like_SDR_e"/>
    <property type="match status" value="1"/>
</dbReference>
<sequence length="335" mass="36944">MSQSALITGASGLLGRQVQREFLLDGWKSVGTGLNRVTAPDIIKLDIRDRGEIEKALDDIKPSVVVHCAANRFPDSCTENPEAARELNVESSRALAEATLARGIFLIYISTDYVFSGRPGEAPYKADAAPSPPNVGFANGSLKMRLTAGLSYGQTKLEGELAVLDVAKKANVKNKIVVLRVPVLYGTCDEPKESAVNVLMSQLWNAQQIGEGEAKIQVDDYALRYPTNTKDVGRVCRDIAKLYLDPANADRELPSVLQFSSEDCMTKWQICQMFADIMGLPLDNMVPFKPEEEPKDGTVRPYDCHLDTSALRDLGIDVSTVDFKTWWRREVGAFR</sequence>
<dbReference type="FunFam" id="3.40.50.720:FF:000357">
    <property type="entry name" value="Methionine adenosyltransferase 2 subunit beta"/>
    <property type="match status" value="1"/>
</dbReference>
<dbReference type="Gene3D" id="3.40.50.720">
    <property type="entry name" value="NAD(P)-binding Rossmann-like Domain"/>
    <property type="match status" value="1"/>
</dbReference>
<protein>
    <recommendedName>
        <fullName evidence="1">RmlD-like substrate binding domain-containing protein</fullName>
    </recommendedName>
</protein>
<accession>A0A9Q8YZ89</accession>
<dbReference type="InterPro" id="IPR029903">
    <property type="entry name" value="RmlD-like-bd"/>
</dbReference>
<evidence type="ECO:0000313" key="3">
    <source>
        <dbReference type="Proteomes" id="UP001056012"/>
    </source>
</evidence>
<dbReference type="GO" id="GO:0048269">
    <property type="term" value="C:methionine adenosyltransferase complex"/>
    <property type="evidence" value="ECO:0007669"/>
    <property type="project" value="TreeGrafter"/>
</dbReference>
<evidence type="ECO:0000313" key="2">
    <source>
        <dbReference type="EMBL" id="USP72852.1"/>
    </source>
</evidence>
<dbReference type="GO" id="GO:0048270">
    <property type="term" value="F:methionine adenosyltransferase regulator activity"/>
    <property type="evidence" value="ECO:0007669"/>
    <property type="project" value="TreeGrafter"/>
</dbReference>
<keyword evidence="3" id="KW-1185">Reference proteome</keyword>
<dbReference type="SUPFAM" id="SSF51735">
    <property type="entry name" value="NAD(P)-binding Rossmann-fold domains"/>
    <property type="match status" value="1"/>
</dbReference>
<dbReference type="PANTHER" id="PTHR10491:SF4">
    <property type="entry name" value="METHIONINE ADENOSYLTRANSFERASE 2 SUBUNIT BETA"/>
    <property type="match status" value="1"/>
</dbReference>
<dbReference type="AlphaFoldDB" id="A0A9Q8YZ89"/>
<reference evidence="2" key="1">
    <citation type="submission" date="2021-12" db="EMBL/GenBank/DDBJ databases">
        <title>Curvularia clavata genome.</title>
        <authorList>
            <person name="Cao Y."/>
        </authorList>
    </citation>
    <scope>NUCLEOTIDE SEQUENCE</scope>
    <source>
        <strain evidence="2">Yc1106</strain>
    </source>
</reference>